<feature type="domain" description="DhaL" evidence="3">
    <location>
        <begin position="11"/>
        <end position="242"/>
    </location>
</feature>
<comment type="caution">
    <text evidence="4">The sequence shown here is derived from an EMBL/GenBank/DDBJ whole genome shotgun (WGS) entry which is preliminary data.</text>
</comment>
<dbReference type="InterPro" id="IPR033470">
    <property type="entry name" value="FakA-like_C"/>
</dbReference>
<dbReference type="EMBL" id="JACYHB010000018">
    <property type="protein sequence ID" value="MBD8080660.1"/>
    <property type="molecule type" value="Genomic_DNA"/>
</dbReference>
<dbReference type="GO" id="GO:0004371">
    <property type="term" value="F:glycerone kinase activity"/>
    <property type="evidence" value="ECO:0007669"/>
    <property type="project" value="InterPro"/>
</dbReference>
<dbReference type="InterPro" id="IPR050270">
    <property type="entry name" value="DegV_domain_contain"/>
</dbReference>
<evidence type="ECO:0000313" key="4">
    <source>
        <dbReference type="EMBL" id="MBD8080660.1"/>
    </source>
</evidence>
<dbReference type="Proteomes" id="UP000610846">
    <property type="component" value="Unassembled WGS sequence"/>
</dbReference>
<protein>
    <submittedName>
        <fullName evidence="4">DAK2 domain-containing protein</fullName>
    </submittedName>
</protein>
<dbReference type="PANTHER" id="PTHR33434">
    <property type="entry name" value="DEGV DOMAIN-CONTAINING PROTEIN DR_1986-RELATED"/>
    <property type="match status" value="1"/>
</dbReference>
<dbReference type="AlphaFoldDB" id="A0A927PHA7"/>
<keyword evidence="5" id="KW-1185">Reference proteome</keyword>
<dbReference type="Pfam" id="PF02734">
    <property type="entry name" value="Dak2"/>
    <property type="match status" value="1"/>
</dbReference>
<evidence type="ECO:0000313" key="5">
    <source>
        <dbReference type="Proteomes" id="UP000610846"/>
    </source>
</evidence>
<dbReference type="PROSITE" id="PS50926">
    <property type="entry name" value="TRAM"/>
    <property type="match status" value="1"/>
</dbReference>
<reference evidence="4" key="1">
    <citation type="journal article" date="2018" name="Curr. Microbiol.">
        <title>Cellulosimicrobium arenosum sp. nov., Isolated from Marine Sediment Sand.</title>
        <authorList>
            <person name="Oh M."/>
            <person name="Kim J.H."/>
            <person name="Yoon J.H."/>
            <person name="Schumann P."/>
            <person name="Kim W."/>
        </authorList>
    </citation>
    <scope>NUCLEOTIDE SEQUENCE</scope>
    <source>
        <strain evidence="4">KCTC 49039</strain>
    </source>
</reference>
<dbReference type="InterPro" id="IPR002792">
    <property type="entry name" value="TRAM_dom"/>
</dbReference>
<dbReference type="GO" id="GO:0006071">
    <property type="term" value="P:glycerol metabolic process"/>
    <property type="evidence" value="ECO:0007669"/>
    <property type="project" value="InterPro"/>
</dbReference>
<evidence type="ECO:0000256" key="1">
    <source>
        <dbReference type="SAM" id="MobiDB-lite"/>
    </source>
</evidence>
<feature type="compositionally biased region" description="Low complexity" evidence="1">
    <location>
        <begin position="71"/>
        <end position="85"/>
    </location>
</feature>
<evidence type="ECO:0000259" key="2">
    <source>
        <dbReference type="PROSITE" id="PS50926"/>
    </source>
</evidence>
<dbReference type="SUPFAM" id="SSF101473">
    <property type="entry name" value="DhaL-like"/>
    <property type="match status" value="1"/>
</dbReference>
<dbReference type="SMART" id="SM01120">
    <property type="entry name" value="Dak2"/>
    <property type="match status" value="1"/>
</dbReference>
<gene>
    <name evidence="4" type="ORF">IF651_16585</name>
</gene>
<proteinExistence type="predicted"/>
<feature type="domain" description="TRAM" evidence="2">
    <location>
        <begin position="451"/>
        <end position="523"/>
    </location>
</feature>
<dbReference type="PROSITE" id="PS51480">
    <property type="entry name" value="DHAL"/>
    <property type="match status" value="1"/>
</dbReference>
<dbReference type="Gene3D" id="1.25.40.340">
    <property type="match status" value="1"/>
</dbReference>
<dbReference type="Pfam" id="PF21645">
    <property type="entry name" value="FakA-like_M"/>
    <property type="match status" value="1"/>
</dbReference>
<accession>A0A927PHA7</accession>
<dbReference type="RefSeq" id="WP_191830235.1">
    <property type="nucleotide sequence ID" value="NZ_JACYHB010000018.1"/>
</dbReference>
<name>A0A927PHA7_9MICO</name>
<dbReference type="InterPro" id="IPR036117">
    <property type="entry name" value="DhaL_dom_sf"/>
</dbReference>
<organism evidence="4 5">
    <name type="scientific">Cellulosimicrobium arenosum</name>
    <dbReference type="NCBI Taxonomy" id="2708133"/>
    <lineage>
        <taxon>Bacteria</taxon>
        <taxon>Bacillati</taxon>
        <taxon>Actinomycetota</taxon>
        <taxon>Actinomycetes</taxon>
        <taxon>Micrococcales</taxon>
        <taxon>Promicromonosporaceae</taxon>
        <taxon>Cellulosimicrobium</taxon>
    </lineage>
</organism>
<dbReference type="PANTHER" id="PTHR33434:SF4">
    <property type="entry name" value="PHOSPHATASE PROTEIN"/>
    <property type="match status" value="1"/>
</dbReference>
<evidence type="ECO:0000259" key="3">
    <source>
        <dbReference type="PROSITE" id="PS51480"/>
    </source>
</evidence>
<reference evidence="4" key="2">
    <citation type="submission" date="2020-09" db="EMBL/GenBank/DDBJ databases">
        <authorList>
            <person name="Yu Y."/>
        </authorList>
    </citation>
    <scope>NUCLEOTIDE SEQUENCE</scope>
    <source>
        <strain evidence="4">KCTC 49039</strain>
    </source>
</reference>
<sequence>MSEAVPTIDAVVVAAWLRRATDALGTVRHEIDRINVFPVSDADTGTNMYLTLVDALEAIEGPGAEDPVGSEGPAGADRAEGAGAADEVPPGLGVVLARAARGALVGARGNSGVILSEYLRGLAVALAQASDADGAALARALAEASRSARRAVARPVPGTVLTAADAVATAAAGIVLGADRLRERSPGAPAPVVPVGPVVVAARRAARAAAERSPDELDVLARSQVLDAGAVGLVVLLGALDEVVHGGSGDAVSEVRAMISGMDVVTARPAGPAAGARALPGSHDDPGAGEFEVMFVLDPARVRPTGPVRVPAVDALRAALDTLGESVVVVGGGAVRGPGPGAVATGGVWQAHVHTDDPLAAVAAGRRAARALAGDPGAMRHVRVRHLAVPTAAGPGDGAGSTGLVAVTGAPGLVADLARAGAVVLVCSPEVPLGIGALRRAVVDTGSSSVVVLPGRPVEESTVVALDESARSHGVGRVEVLATPTDVHVVLALAAGHLLDPGATLAARVSAMRDAVAHGRVVELDLRAGQDQRPDVAGLVRDLVGAGGMLTVVPDDGAAPDLVASFASVAGDVGAECVVLPSGRDGTRALVGAEGPV</sequence>
<dbReference type="SMART" id="SM01121">
    <property type="entry name" value="Dak1_2"/>
    <property type="match status" value="1"/>
</dbReference>
<dbReference type="InterPro" id="IPR004007">
    <property type="entry name" value="DhaL_dom"/>
</dbReference>
<dbReference type="InterPro" id="IPR048394">
    <property type="entry name" value="FakA-like_M"/>
</dbReference>
<feature type="region of interest" description="Disordered" evidence="1">
    <location>
        <begin position="61"/>
        <end position="85"/>
    </location>
</feature>